<name>A0ABV9NEA5_9PROT</name>
<organism evidence="2 3">
    <name type="scientific">Glycocaulis abyssi</name>
    <dbReference type="NCBI Taxonomy" id="1433403"/>
    <lineage>
        <taxon>Bacteria</taxon>
        <taxon>Pseudomonadati</taxon>
        <taxon>Pseudomonadota</taxon>
        <taxon>Alphaproteobacteria</taxon>
        <taxon>Maricaulales</taxon>
        <taxon>Maricaulaceae</taxon>
        <taxon>Glycocaulis</taxon>
    </lineage>
</organism>
<dbReference type="EMBL" id="JBHSGQ010000003">
    <property type="protein sequence ID" value="MFC4725038.1"/>
    <property type="molecule type" value="Genomic_DNA"/>
</dbReference>
<keyword evidence="1" id="KW-0175">Coiled coil</keyword>
<proteinExistence type="predicted"/>
<dbReference type="Proteomes" id="UP001596024">
    <property type="component" value="Unassembled WGS sequence"/>
</dbReference>
<sequence length="299" mass="33665">MKHLIWAVAASPLLIAATPAPPDAPPPPRETERRVILIHDGAVEIGDEAGRIVEEALGEGRRGRLVFDFDFDNDTGWSEEHRAALREAMETLRETLATLPGGPEGGFRFEWRDMDGFDREAHRDRVRVLAERARERAEEAGMRAREMGRLARLEGERVRVIGLHAGARGMEAGLRAIDEALERGEVWRNGERRAMTSEERAEMEATRARLEARIAEFREEHAVLLGDDAGGERRAVALRPARTEGADRRRVRLEDRDGRLRVWIDGEELEGDALTGWLNSSEGQRMIRQRPEPPLLGGE</sequence>
<accession>A0ABV9NEA5</accession>
<comment type="caution">
    <text evidence="2">The sequence shown here is derived from an EMBL/GenBank/DDBJ whole genome shotgun (WGS) entry which is preliminary data.</text>
</comment>
<gene>
    <name evidence="2" type="ORF">ACFPB0_07035</name>
</gene>
<evidence type="ECO:0000313" key="3">
    <source>
        <dbReference type="Proteomes" id="UP001596024"/>
    </source>
</evidence>
<keyword evidence="3" id="KW-1185">Reference proteome</keyword>
<reference evidence="3" key="1">
    <citation type="journal article" date="2019" name="Int. J. Syst. Evol. Microbiol.">
        <title>The Global Catalogue of Microorganisms (GCM) 10K type strain sequencing project: providing services to taxonomists for standard genome sequencing and annotation.</title>
        <authorList>
            <consortium name="The Broad Institute Genomics Platform"/>
            <consortium name="The Broad Institute Genome Sequencing Center for Infectious Disease"/>
            <person name="Wu L."/>
            <person name="Ma J."/>
        </authorList>
    </citation>
    <scope>NUCLEOTIDE SEQUENCE [LARGE SCALE GENOMIC DNA]</scope>
    <source>
        <strain evidence="3">CCUG 62981</strain>
    </source>
</reference>
<feature type="coiled-coil region" evidence="1">
    <location>
        <begin position="193"/>
        <end position="227"/>
    </location>
</feature>
<evidence type="ECO:0000256" key="1">
    <source>
        <dbReference type="SAM" id="Coils"/>
    </source>
</evidence>
<dbReference type="RefSeq" id="WP_371392291.1">
    <property type="nucleotide sequence ID" value="NZ_CP163421.1"/>
</dbReference>
<evidence type="ECO:0000313" key="2">
    <source>
        <dbReference type="EMBL" id="MFC4725038.1"/>
    </source>
</evidence>
<protein>
    <submittedName>
        <fullName evidence="2">Uncharacterized protein</fullName>
    </submittedName>
</protein>